<name>A0A4U6W822_SETVI</name>
<reference evidence="1" key="1">
    <citation type="submission" date="2019-03" db="EMBL/GenBank/DDBJ databases">
        <title>WGS assembly of Setaria viridis.</title>
        <authorList>
            <person name="Huang P."/>
            <person name="Jenkins J."/>
            <person name="Grimwood J."/>
            <person name="Barry K."/>
            <person name="Healey A."/>
            <person name="Mamidi S."/>
            <person name="Sreedasyam A."/>
            <person name="Shu S."/>
            <person name="Feldman M."/>
            <person name="Wu J."/>
            <person name="Yu Y."/>
            <person name="Chen C."/>
            <person name="Johnson J."/>
            <person name="Rokhsar D."/>
            <person name="Baxter I."/>
            <person name="Schmutz J."/>
            <person name="Brutnell T."/>
            <person name="Kellogg E."/>
        </authorList>
    </citation>
    <scope>NUCLEOTIDE SEQUENCE [LARGE SCALE GENOMIC DNA]</scope>
</reference>
<evidence type="ECO:0000313" key="2">
    <source>
        <dbReference type="Proteomes" id="UP000298652"/>
    </source>
</evidence>
<sequence length="59" mass="6461">MVLAGSGLCLLYGSLITTLNCHLEIAFGGLHRDRCPHHVQVMVKVTTQLQTSRNVKNKG</sequence>
<keyword evidence="2" id="KW-1185">Reference proteome</keyword>
<evidence type="ECO:0000313" key="1">
    <source>
        <dbReference type="EMBL" id="TKW38830.1"/>
    </source>
</evidence>
<dbReference type="Gramene" id="TKW38830">
    <property type="protein sequence ID" value="TKW38830"/>
    <property type="gene ID" value="SEVIR_1G140732v2"/>
</dbReference>
<organism evidence="1 2">
    <name type="scientific">Setaria viridis</name>
    <name type="common">Green bristlegrass</name>
    <name type="synonym">Setaria italica subsp. viridis</name>
    <dbReference type="NCBI Taxonomy" id="4556"/>
    <lineage>
        <taxon>Eukaryota</taxon>
        <taxon>Viridiplantae</taxon>
        <taxon>Streptophyta</taxon>
        <taxon>Embryophyta</taxon>
        <taxon>Tracheophyta</taxon>
        <taxon>Spermatophyta</taxon>
        <taxon>Magnoliopsida</taxon>
        <taxon>Liliopsida</taxon>
        <taxon>Poales</taxon>
        <taxon>Poaceae</taxon>
        <taxon>PACMAD clade</taxon>
        <taxon>Panicoideae</taxon>
        <taxon>Panicodae</taxon>
        <taxon>Paniceae</taxon>
        <taxon>Cenchrinae</taxon>
        <taxon>Setaria</taxon>
    </lineage>
</organism>
<accession>A0A4U6W822</accession>
<protein>
    <submittedName>
        <fullName evidence="1">Uncharacterized protein</fullName>
    </submittedName>
</protein>
<dbReference type="AlphaFoldDB" id="A0A4U6W822"/>
<gene>
    <name evidence="1" type="ORF">SEVIR_1G140732v2</name>
</gene>
<dbReference type="EMBL" id="CM016552">
    <property type="protein sequence ID" value="TKW38830.1"/>
    <property type="molecule type" value="Genomic_DNA"/>
</dbReference>
<proteinExistence type="predicted"/>
<dbReference type="Proteomes" id="UP000298652">
    <property type="component" value="Chromosome 1"/>
</dbReference>